<evidence type="ECO:0008006" key="3">
    <source>
        <dbReference type="Google" id="ProtNLM"/>
    </source>
</evidence>
<protein>
    <recommendedName>
        <fullName evidence="3">RNase H type-1 domain-containing protein</fullName>
    </recommendedName>
</protein>
<comment type="caution">
    <text evidence="1">The sequence shown here is derived from an EMBL/GenBank/DDBJ whole genome shotgun (WGS) entry which is preliminary data.</text>
</comment>
<organism evidence="1 2">
    <name type="scientific">Gossypium lobatum</name>
    <dbReference type="NCBI Taxonomy" id="34289"/>
    <lineage>
        <taxon>Eukaryota</taxon>
        <taxon>Viridiplantae</taxon>
        <taxon>Streptophyta</taxon>
        <taxon>Embryophyta</taxon>
        <taxon>Tracheophyta</taxon>
        <taxon>Spermatophyta</taxon>
        <taxon>Magnoliopsida</taxon>
        <taxon>eudicotyledons</taxon>
        <taxon>Gunneridae</taxon>
        <taxon>Pentapetalae</taxon>
        <taxon>rosids</taxon>
        <taxon>malvids</taxon>
        <taxon>Malvales</taxon>
        <taxon>Malvaceae</taxon>
        <taxon>Malvoideae</taxon>
        <taxon>Gossypium</taxon>
    </lineage>
</organism>
<gene>
    <name evidence="1" type="ORF">Golob_002534</name>
</gene>
<name>A0A7J8N5I9_9ROSI</name>
<reference evidence="1 2" key="1">
    <citation type="journal article" date="2019" name="Genome Biol. Evol.">
        <title>Insights into the evolution of the New World diploid cottons (Gossypium, subgenus Houzingenia) based on genome sequencing.</title>
        <authorList>
            <person name="Grover C.E."/>
            <person name="Arick M.A. 2nd"/>
            <person name="Thrash A."/>
            <person name="Conover J.L."/>
            <person name="Sanders W.S."/>
            <person name="Peterson D.G."/>
            <person name="Frelichowski J.E."/>
            <person name="Scheffler J.A."/>
            <person name="Scheffler B.E."/>
            <person name="Wendel J.F."/>
        </authorList>
    </citation>
    <scope>NUCLEOTIDE SEQUENCE [LARGE SCALE GENOMIC DNA]</scope>
    <source>
        <strain evidence="1">157</strain>
        <tissue evidence="1">Leaf</tissue>
    </source>
</reference>
<evidence type="ECO:0000313" key="1">
    <source>
        <dbReference type="EMBL" id="MBA0572176.1"/>
    </source>
</evidence>
<keyword evidence="2" id="KW-1185">Reference proteome</keyword>
<feature type="non-terminal residue" evidence="1">
    <location>
        <position position="130"/>
    </location>
</feature>
<sequence>GHQDWCVGAWKCFFGIIAWCFWKNRNLFIFYRITWSVNETIKVSLSWACLNIDRSVRNEGGFTMAGAILDGLTLLCECGFGRVSIGTDNLENVRHISREDNQDVDRMVKLTHCNSYDLCLYETSLLGEMF</sequence>
<accession>A0A7J8N5I9</accession>
<dbReference type="Proteomes" id="UP000593572">
    <property type="component" value="Unassembled WGS sequence"/>
</dbReference>
<proteinExistence type="predicted"/>
<dbReference type="AlphaFoldDB" id="A0A7J8N5I9"/>
<evidence type="ECO:0000313" key="2">
    <source>
        <dbReference type="Proteomes" id="UP000593572"/>
    </source>
</evidence>
<dbReference type="EMBL" id="JABEZX010000012">
    <property type="protein sequence ID" value="MBA0572176.1"/>
    <property type="molecule type" value="Genomic_DNA"/>
</dbReference>